<feature type="region of interest" description="Disordered" evidence="1">
    <location>
        <begin position="1"/>
        <end position="28"/>
    </location>
</feature>
<sequence>MLSRDKRPAVPVPRPLPAAAGGAAGAGVQPFNPAYAHPAYLPARVHVTAALATVPPTQIPRQQGPVPLESTWSDATKVSPAWEGWGRGPAELGKSRL</sequence>
<evidence type="ECO:0000313" key="2">
    <source>
        <dbReference type="EMBL" id="RSH77075.1"/>
    </source>
</evidence>
<keyword evidence="3" id="KW-1185">Reference proteome</keyword>
<organism evidence="2 3">
    <name type="scientific">Apiotrichum porosum</name>
    <dbReference type="NCBI Taxonomy" id="105984"/>
    <lineage>
        <taxon>Eukaryota</taxon>
        <taxon>Fungi</taxon>
        <taxon>Dikarya</taxon>
        <taxon>Basidiomycota</taxon>
        <taxon>Agaricomycotina</taxon>
        <taxon>Tremellomycetes</taxon>
        <taxon>Trichosporonales</taxon>
        <taxon>Trichosporonaceae</taxon>
        <taxon>Apiotrichum</taxon>
    </lineage>
</organism>
<reference evidence="2 3" key="1">
    <citation type="submission" date="2018-11" db="EMBL/GenBank/DDBJ databases">
        <title>Genome sequence of Apiotrichum porosum DSM 27194.</title>
        <authorList>
            <person name="Aliyu H."/>
            <person name="Gorte O."/>
            <person name="Ochsenreither K."/>
        </authorList>
    </citation>
    <scope>NUCLEOTIDE SEQUENCE [LARGE SCALE GENOMIC DNA]</scope>
    <source>
        <strain evidence="2 3">DSM 27194</strain>
    </source>
</reference>
<dbReference type="GeneID" id="39588245"/>
<accession>A0A427XDY9</accession>
<evidence type="ECO:0000313" key="3">
    <source>
        <dbReference type="Proteomes" id="UP000279236"/>
    </source>
</evidence>
<proteinExistence type="predicted"/>
<dbReference type="AlphaFoldDB" id="A0A427XDY9"/>
<dbReference type="RefSeq" id="XP_028472222.1">
    <property type="nucleotide sequence ID" value="XM_028619353.1"/>
</dbReference>
<evidence type="ECO:0000256" key="1">
    <source>
        <dbReference type="SAM" id="MobiDB-lite"/>
    </source>
</evidence>
<dbReference type="Proteomes" id="UP000279236">
    <property type="component" value="Unassembled WGS sequence"/>
</dbReference>
<protein>
    <submittedName>
        <fullName evidence="2">Uncharacterized protein</fullName>
    </submittedName>
</protein>
<gene>
    <name evidence="2" type="ORF">EHS24_003702</name>
</gene>
<feature type="compositionally biased region" description="Low complexity" evidence="1">
    <location>
        <begin position="17"/>
        <end position="28"/>
    </location>
</feature>
<name>A0A427XDY9_9TREE</name>
<comment type="caution">
    <text evidence="2">The sequence shown here is derived from an EMBL/GenBank/DDBJ whole genome shotgun (WGS) entry which is preliminary data.</text>
</comment>
<dbReference type="EMBL" id="RSCE01000018">
    <property type="protein sequence ID" value="RSH77075.1"/>
    <property type="molecule type" value="Genomic_DNA"/>
</dbReference>
<feature type="region of interest" description="Disordered" evidence="1">
    <location>
        <begin position="56"/>
        <end position="97"/>
    </location>
</feature>